<protein>
    <recommendedName>
        <fullName evidence="1">Tyrosine specific protein phosphatases domain-containing protein</fullName>
    </recommendedName>
</protein>
<evidence type="ECO:0000313" key="3">
    <source>
        <dbReference type="Proteomes" id="UP000054321"/>
    </source>
</evidence>
<dbReference type="OrthoDB" id="449382at2759"/>
<organism evidence="2 3">
    <name type="scientific">Oidiodendron maius (strain Zn)</name>
    <dbReference type="NCBI Taxonomy" id="913774"/>
    <lineage>
        <taxon>Eukaryota</taxon>
        <taxon>Fungi</taxon>
        <taxon>Dikarya</taxon>
        <taxon>Ascomycota</taxon>
        <taxon>Pezizomycotina</taxon>
        <taxon>Leotiomycetes</taxon>
        <taxon>Leotiomycetes incertae sedis</taxon>
        <taxon>Myxotrichaceae</taxon>
        <taxon>Oidiodendron</taxon>
    </lineage>
</organism>
<dbReference type="InParanoid" id="A0A0C3I0M1"/>
<keyword evidence="3" id="KW-1185">Reference proteome</keyword>
<dbReference type="PROSITE" id="PS00383">
    <property type="entry name" value="TYR_PHOSPHATASE_1"/>
    <property type="match status" value="1"/>
</dbReference>
<dbReference type="AlphaFoldDB" id="A0A0C3I0M1"/>
<reference evidence="2 3" key="1">
    <citation type="submission" date="2014-04" db="EMBL/GenBank/DDBJ databases">
        <authorList>
            <consortium name="DOE Joint Genome Institute"/>
            <person name="Kuo A."/>
            <person name="Martino E."/>
            <person name="Perotto S."/>
            <person name="Kohler A."/>
            <person name="Nagy L.G."/>
            <person name="Floudas D."/>
            <person name="Copeland A."/>
            <person name="Barry K.W."/>
            <person name="Cichocki N."/>
            <person name="Veneault-Fourrey C."/>
            <person name="LaButti K."/>
            <person name="Lindquist E.A."/>
            <person name="Lipzen A."/>
            <person name="Lundell T."/>
            <person name="Morin E."/>
            <person name="Murat C."/>
            <person name="Sun H."/>
            <person name="Tunlid A."/>
            <person name="Henrissat B."/>
            <person name="Grigoriev I.V."/>
            <person name="Hibbett D.S."/>
            <person name="Martin F."/>
            <person name="Nordberg H.P."/>
            <person name="Cantor M.N."/>
            <person name="Hua S.X."/>
        </authorList>
    </citation>
    <scope>NUCLEOTIDE SEQUENCE [LARGE SCALE GENOMIC DNA]</scope>
    <source>
        <strain evidence="2 3">Zn</strain>
    </source>
</reference>
<dbReference type="PROSITE" id="PS50056">
    <property type="entry name" value="TYR_PHOSPHATASE_2"/>
    <property type="match status" value="1"/>
</dbReference>
<dbReference type="InterPro" id="IPR000387">
    <property type="entry name" value="Tyr_Pase_dom"/>
</dbReference>
<dbReference type="PANTHER" id="PTHR31126">
    <property type="entry name" value="TYROSINE-PROTEIN PHOSPHATASE"/>
    <property type="match status" value="1"/>
</dbReference>
<dbReference type="GO" id="GO:0004721">
    <property type="term" value="F:phosphoprotein phosphatase activity"/>
    <property type="evidence" value="ECO:0007669"/>
    <property type="project" value="InterPro"/>
</dbReference>
<dbReference type="PANTHER" id="PTHR31126:SF1">
    <property type="entry name" value="TYROSINE SPECIFIC PROTEIN PHOSPHATASES DOMAIN-CONTAINING PROTEIN"/>
    <property type="match status" value="1"/>
</dbReference>
<accession>A0A0C3I0M1</accession>
<evidence type="ECO:0000313" key="2">
    <source>
        <dbReference type="EMBL" id="KIN07987.1"/>
    </source>
</evidence>
<dbReference type="InterPro" id="IPR029021">
    <property type="entry name" value="Prot-tyrosine_phosphatase-like"/>
</dbReference>
<dbReference type="Gene3D" id="3.90.190.10">
    <property type="entry name" value="Protein tyrosine phosphatase superfamily"/>
    <property type="match status" value="1"/>
</dbReference>
<dbReference type="Proteomes" id="UP000054321">
    <property type="component" value="Unassembled WGS sequence"/>
</dbReference>
<feature type="domain" description="Tyrosine specific protein phosphatases" evidence="1">
    <location>
        <begin position="57"/>
        <end position="108"/>
    </location>
</feature>
<dbReference type="Pfam" id="PF13350">
    <property type="entry name" value="Y_phosphatase3"/>
    <property type="match status" value="1"/>
</dbReference>
<sequence length="216" mass="23925">MYDLRSKIEIQAAEVAGRGSVVEWDGCSRVFVPVFADQDYSPEKLALRYKDYSGGTEGFTRAYKTILDHAPPSYKPILLHLANEPSKPMAIHCTAGKDRTGVICALVLSLCGVDDEIVAQEYALTDLGLSTKWKTSVIEHLMANPALKGDKEGAWNMIGAKADNMRSCLKMIKKEFGGAENYMIEKCGLTKEQVDRIRSNLIVEHPPIHTQVSHNL</sequence>
<evidence type="ECO:0000259" key="1">
    <source>
        <dbReference type="PROSITE" id="PS50056"/>
    </source>
</evidence>
<dbReference type="EMBL" id="KN832870">
    <property type="protein sequence ID" value="KIN07987.1"/>
    <property type="molecule type" value="Genomic_DNA"/>
</dbReference>
<reference evidence="3" key="2">
    <citation type="submission" date="2015-01" db="EMBL/GenBank/DDBJ databases">
        <title>Evolutionary Origins and Diversification of the Mycorrhizal Mutualists.</title>
        <authorList>
            <consortium name="DOE Joint Genome Institute"/>
            <consortium name="Mycorrhizal Genomics Consortium"/>
            <person name="Kohler A."/>
            <person name="Kuo A."/>
            <person name="Nagy L.G."/>
            <person name="Floudas D."/>
            <person name="Copeland A."/>
            <person name="Barry K.W."/>
            <person name="Cichocki N."/>
            <person name="Veneault-Fourrey C."/>
            <person name="LaButti K."/>
            <person name="Lindquist E.A."/>
            <person name="Lipzen A."/>
            <person name="Lundell T."/>
            <person name="Morin E."/>
            <person name="Murat C."/>
            <person name="Riley R."/>
            <person name="Ohm R."/>
            <person name="Sun H."/>
            <person name="Tunlid A."/>
            <person name="Henrissat B."/>
            <person name="Grigoriev I.V."/>
            <person name="Hibbett D.S."/>
            <person name="Martin F."/>
        </authorList>
    </citation>
    <scope>NUCLEOTIDE SEQUENCE [LARGE SCALE GENOMIC DNA]</scope>
    <source>
        <strain evidence="3">Zn</strain>
    </source>
</reference>
<dbReference type="HOGENOM" id="CLU_057546_1_1_1"/>
<gene>
    <name evidence="2" type="ORF">OIDMADRAFT_16431</name>
</gene>
<proteinExistence type="predicted"/>
<dbReference type="InterPro" id="IPR016130">
    <property type="entry name" value="Tyr_Pase_AS"/>
</dbReference>
<dbReference type="SUPFAM" id="SSF52799">
    <property type="entry name" value="(Phosphotyrosine protein) phosphatases II"/>
    <property type="match status" value="1"/>
</dbReference>
<name>A0A0C3I0M1_OIDMZ</name>
<dbReference type="InterPro" id="IPR026893">
    <property type="entry name" value="Tyr/Ser_Pase_IphP-type"/>
</dbReference>